<dbReference type="RefSeq" id="WP_223101290.1">
    <property type="nucleotide sequence ID" value="NZ_CP061913.1"/>
</dbReference>
<dbReference type="InterPro" id="IPR023209">
    <property type="entry name" value="DAO"/>
</dbReference>
<dbReference type="Gene3D" id="3.30.9.10">
    <property type="entry name" value="D-Amino Acid Oxidase, subunit A, domain 2"/>
    <property type="match status" value="1"/>
</dbReference>
<feature type="domain" description="FAD dependent oxidoreductase" evidence="9">
    <location>
        <begin position="5"/>
        <end position="312"/>
    </location>
</feature>
<organism evidence="10 11">
    <name type="scientific">Dactylosporangium vinaceum</name>
    <dbReference type="NCBI Taxonomy" id="53362"/>
    <lineage>
        <taxon>Bacteria</taxon>
        <taxon>Bacillati</taxon>
        <taxon>Actinomycetota</taxon>
        <taxon>Actinomycetes</taxon>
        <taxon>Micromonosporales</taxon>
        <taxon>Micromonosporaceae</taxon>
        <taxon>Dactylosporangium</taxon>
    </lineage>
</organism>
<comment type="caution">
    <text evidence="10">The sequence shown here is derived from an EMBL/GenBank/DDBJ whole genome shotgun (WGS) entry which is preliminary data.</text>
</comment>
<dbReference type="PANTHER" id="PTHR11530:SF11">
    <property type="entry name" value="D-ASPARTATE OXIDASE"/>
    <property type="match status" value="1"/>
</dbReference>
<dbReference type="SUPFAM" id="SSF54373">
    <property type="entry name" value="FAD-linked reductases, C-terminal domain"/>
    <property type="match status" value="1"/>
</dbReference>
<evidence type="ECO:0000256" key="6">
    <source>
        <dbReference type="ARBA" id="ARBA00039101"/>
    </source>
</evidence>
<evidence type="ECO:0000256" key="8">
    <source>
        <dbReference type="ARBA" id="ARBA00049547"/>
    </source>
</evidence>
<evidence type="ECO:0000313" key="10">
    <source>
        <dbReference type="EMBL" id="MFB9448680.1"/>
    </source>
</evidence>
<dbReference type="EC" id="1.4.3.3" evidence="6"/>
<dbReference type="InterPro" id="IPR006076">
    <property type="entry name" value="FAD-dep_OxRdtase"/>
</dbReference>
<dbReference type="SUPFAM" id="SSF51971">
    <property type="entry name" value="Nucleotide-binding domain"/>
    <property type="match status" value="1"/>
</dbReference>
<dbReference type="PANTHER" id="PTHR11530">
    <property type="entry name" value="D-AMINO ACID OXIDASE"/>
    <property type="match status" value="1"/>
</dbReference>
<dbReference type="PROSITE" id="PS00677">
    <property type="entry name" value="DAO"/>
    <property type="match status" value="1"/>
</dbReference>
<evidence type="ECO:0000256" key="7">
    <source>
        <dbReference type="ARBA" id="ARBA00039751"/>
    </source>
</evidence>
<dbReference type="Pfam" id="PF01266">
    <property type="entry name" value="DAO"/>
    <property type="match status" value="1"/>
</dbReference>
<comment type="catalytic activity">
    <reaction evidence="8">
        <text>a D-alpha-amino acid + O2 + H2O = a 2-oxocarboxylate + H2O2 + NH4(+)</text>
        <dbReference type="Rhea" id="RHEA:21816"/>
        <dbReference type="ChEBI" id="CHEBI:15377"/>
        <dbReference type="ChEBI" id="CHEBI:15379"/>
        <dbReference type="ChEBI" id="CHEBI:16240"/>
        <dbReference type="ChEBI" id="CHEBI:28938"/>
        <dbReference type="ChEBI" id="CHEBI:35179"/>
        <dbReference type="ChEBI" id="CHEBI:59871"/>
        <dbReference type="EC" id="1.4.3.3"/>
    </reaction>
    <physiologicalReaction direction="left-to-right" evidence="8">
        <dbReference type="Rhea" id="RHEA:21817"/>
    </physiologicalReaction>
</comment>
<evidence type="ECO:0000256" key="1">
    <source>
        <dbReference type="ARBA" id="ARBA00001974"/>
    </source>
</evidence>
<dbReference type="EMBL" id="JBHMCA010000058">
    <property type="protein sequence ID" value="MFB9448680.1"/>
    <property type="molecule type" value="Genomic_DNA"/>
</dbReference>
<keyword evidence="5 10" id="KW-0560">Oxidoreductase</keyword>
<evidence type="ECO:0000256" key="3">
    <source>
        <dbReference type="ARBA" id="ARBA00022630"/>
    </source>
</evidence>
<evidence type="ECO:0000256" key="5">
    <source>
        <dbReference type="ARBA" id="ARBA00023002"/>
    </source>
</evidence>
<keyword evidence="11" id="KW-1185">Reference proteome</keyword>
<accession>A0ABV5MIJ5</accession>
<protein>
    <recommendedName>
        <fullName evidence="7">D-amino-acid oxidase</fullName>
        <ecNumber evidence="6">1.4.3.3</ecNumber>
    </recommendedName>
</protein>
<dbReference type="InterPro" id="IPR006181">
    <property type="entry name" value="D-amino_acid_oxidase_CS"/>
</dbReference>
<dbReference type="Proteomes" id="UP001589608">
    <property type="component" value="Unassembled WGS sequence"/>
</dbReference>
<evidence type="ECO:0000259" key="9">
    <source>
        <dbReference type="Pfam" id="PF01266"/>
    </source>
</evidence>
<keyword evidence="4" id="KW-0274">FAD</keyword>
<comment type="cofactor">
    <cofactor evidence="1">
        <name>FAD</name>
        <dbReference type="ChEBI" id="CHEBI:57692"/>
    </cofactor>
</comment>
<reference evidence="10 11" key="1">
    <citation type="submission" date="2024-09" db="EMBL/GenBank/DDBJ databases">
        <authorList>
            <person name="Sun Q."/>
            <person name="Mori K."/>
        </authorList>
    </citation>
    <scope>NUCLEOTIDE SEQUENCE [LARGE SCALE GENOMIC DNA]</scope>
    <source>
        <strain evidence="10 11">JCM 3307</strain>
    </source>
</reference>
<dbReference type="PIRSF" id="PIRSF000189">
    <property type="entry name" value="D-aa_oxidase"/>
    <property type="match status" value="1"/>
</dbReference>
<name>A0ABV5MIJ5_9ACTN</name>
<proteinExistence type="inferred from homology"/>
<evidence type="ECO:0000256" key="2">
    <source>
        <dbReference type="ARBA" id="ARBA00006730"/>
    </source>
</evidence>
<sequence>MAWPDILIIGAGVSGLTTAAHLAERGHSVHLIADREPRQTTSAVAGAIWGPYLVGDDECLSWAEATRPELERIAEEDKTSGVRMAAGLELSVKADPPDWARPTRNFRPCPEELRRFPSKYRSAWRYTVPLVDMPIYLDYLLKRNENAGVKLDLHHPRLRSLDEVRGMAEFVVNCTGLGARDLVPDPDMYAIKGLLIEVKNPGIEEFFQEDAPGTDLTYIFPHKDHVLLGGHFAELCESEEPRRKVAAAILKRCVEVEPKLREATQTGYRIGLRPARRPKPRVEFDAHDGSVIHNYGHGAAGLSLSWGCAQKVGRLLT</sequence>
<evidence type="ECO:0000256" key="4">
    <source>
        <dbReference type="ARBA" id="ARBA00022827"/>
    </source>
</evidence>
<dbReference type="GO" id="GO:0016491">
    <property type="term" value="F:oxidoreductase activity"/>
    <property type="evidence" value="ECO:0007669"/>
    <property type="project" value="UniProtKB-KW"/>
</dbReference>
<evidence type="ECO:0000313" key="11">
    <source>
        <dbReference type="Proteomes" id="UP001589608"/>
    </source>
</evidence>
<keyword evidence="3" id="KW-0285">Flavoprotein</keyword>
<gene>
    <name evidence="10" type="ORF">ACFFTR_36810</name>
</gene>
<dbReference type="Gene3D" id="3.40.50.720">
    <property type="entry name" value="NAD(P)-binding Rossmann-like Domain"/>
    <property type="match status" value="1"/>
</dbReference>
<comment type="similarity">
    <text evidence="2">Belongs to the DAMOX/DASOX family.</text>
</comment>